<comment type="caution">
    <text evidence="1">The sequence shown here is derived from an EMBL/GenBank/DDBJ whole genome shotgun (WGS) entry which is preliminary data.</text>
</comment>
<organism evidence="1 2">
    <name type="scientific">Mycolicibacterium phocaicum</name>
    <dbReference type="NCBI Taxonomy" id="319706"/>
    <lineage>
        <taxon>Bacteria</taxon>
        <taxon>Bacillati</taxon>
        <taxon>Actinomycetota</taxon>
        <taxon>Actinomycetes</taxon>
        <taxon>Mycobacteriales</taxon>
        <taxon>Mycobacteriaceae</taxon>
        <taxon>Mycolicibacterium</taxon>
    </lineage>
</organism>
<dbReference type="CDD" id="cd00761">
    <property type="entry name" value="Glyco_tranf_GTA_type"/>
    <property type="match status" value="1"/>
</dbReference>
<accession>A0A7I7ZMC2</accession>
<dbReference type="RefSeq" id="WP_138249234.1">
    <property type="nucleotide sequence ID" value="NZ_AP022616.1"/>
</dbReference>
<dbReference type="InterPro" id="IPR029044">
    <property type="entry name" value="Nucleotide-diphossugar_trans"/>
</dbReference>
<evidence type="ECO:0000313" key="2">
    <source>
        <dbReference type="Proteomes" id="UP000309984"/>
    </source>
</evidence>
<dbReference type="AlphaFoldDB" id="A0A7I7ZMC2"/>
<sequence>MLAFITTIRHPRNSTDYGQVEEFLSDTLDSIARQACDDYVVIVVGNQKPAFPLPPQMHFVGVNFPPPTAQRGAQTGMGPVIWDKGTKTGIGLAAAREFSPDFVMFFDADDYLHRDVARYVHDHPDSQGWVVRKGWMYSRARNSYVRRNRLFRICGTSFVVPFAAFEVPDHLTVSSTQSEVVDAFGGPDPKCWTR</sequence>
<evidence type="ECO:0000313" key="1">
    <source>
        <dbReference type="EMBL" id="TLH68227.1"/>
    </source>
</evidence>
<dbReference type="Proteomes" id="UP000309984">
    <property type="component" value="Unassembled WGS sequence"/>
</dbReference>
<dbReference type="EMBL" id="POTM01000031">
    <property type="protein sequence ID" value="TLH68227.1"/>
    <property type="molecule type" value="Genomic_DNA"/>
</dbReference>
<protein>
    <submittedName>
        <fullName evidence="1">Uncharacterized protein</fullName>
    </submittedName>
</protein>
<name>A0A7I7ZMC2_9MYCO</name>
<keyword evidence="2" id="KW-1185">Reference proteome</keyword>
<dbReference type="SUPFAM" id="SSF53448">
    <property type="entry name" value="Nucleotide-diphospho-sugar transferases"/>
    <property type="match status" value="1"/>
</dbReference>
<proteinExistence type="predicted"/>
<gene>
    <name evidence="1" type="ORF">C1S79_12640</name>
</gene>
<reference evidence="1 2" key="1">
    <citation type="submission" date="2018-01" db="EMBL/GenBank/DDBJ databases">
        <title>Comparative genomics of Mycobacterium mucogenicum and Mycobacterium neoaurum clade members emphasizing tRNA and non-coding RNA.</title>
        <authorList>
            <person name="Behra P.R.K."/>
            <person name="Pettersson B.M.F."/>
            <person name="Das S."/>
            <person name="Dasgupta S."/>
            <person name="Kirsebom L.A."/>
        </authorList>
    </citation>
    <scope>NUCLEOTIDE SEQUENCE [LARGE SCALE GENOMIC DNA]</scope>
    <source>
        <strain evidence="1 2">DSM 45104</strain>
    </source>
</reference>